<dbReference type="Proteomes" id="UP001148662">
    <property type="component" value="Unassembled WGS sequence"/>
</dbReference>
<organism evidence="1 2">
    <name type="scientific">Phlebia brevispora</name>
    <dbReference type="NCBI Taxonomy" id="194682"/>
    <lineage>
        <taxon>Eukaryota</taxon>
        <taxon>Fungi</taxon>
        <taxon>Dikarya</taxon>
        <taxon>Basidiomycota</taxon>
        <taxon>Agaricomycotina</taxon>
        <taxon>Agaricomycetes</taxon>
        <taxon>Polyporales</taxon>
        <taxon>Meruliaceae</taxon>
        <taxon>Phlebia</taxon>
    </lineage>
</organism>
<name>A0ACC1T2F4_9APHY</name>
<evidence type="ECO:0000313" key="2">
    <source>
        <dbReference type="Proteomes" id="UP001148662"/>
    </source>
</evidence>
<evidence type="ECO:0000313" key="1">
    <source>
        <dbReference type="EMBL" id="KAJ3551499.1"/>
    </source>
</evidence>
<proteinExistence type="predicted"/>
<keyword evidence="2" id="KW-1185">Reference proteome</keyword>
<sequence>MRPPSPSRSSRIAQFESDLFSKHCANIVLTLVCYEYVLGLHHEYGYRRRKWTTATWLLLASRYVMLAVALTGVMPYTEKVSAMFFILSGPPIANRGGFVVRSSSALRVFALLNRNYMLGGVVLFFGLVPAVVNGYLSSRAHYYYVHDRDLGASCFASLTLPRYYWISASLSCPATAAITDIITVVVTWRKTYRHVRSTPALIIRDKFSVSATLLRDGSIYFMALFVLNLMEILVNSLPAFANAGSVVLILRMYARSGLSALVHDAHWTALISSRTLFQHAKHSHLTIPHTPSPSIRRHTRLRTAIGNHQ</sequence>
<protein>
    <submittedName>
        <fullName evidence="1">Uncharacterized protein</fullName>
    </submittedName>
</protein>
<dbReference type="EMBL" id="JANHOG010000793">
    <property type="protein sequence ID" value="KAJ3551499.1"/>
    <property type="molecule type" value="Genomic_DNA"/>
</dbReference>
<gene>
    <name evidence="1" type="ORF">NM688_g4669</name>
</gene>
<comment type="caution">
    <text evidence="1">The sequence shown here is derived from an EMBL/GenBank/DDBJ whole genome shotgun (WGS) entry which is preliminary data.</text>
</comment>
<accession>A0ACC1T2F4</accession>
<reference evidence="1" key="1">
    <citation type="submission" date="2022-07" db="EMBL/GenBank/DDBJ databases">
        <title>Genome Sequence of Phlebia brevispora.</title>
        <authorList>
            <person name="Buettner E."/>
        </authorList>
    </citation>
    <scope>NUCLEOTIDE SEQUENCE</scope>
    <source>
        <strain evidence="1">MPL23</strain>
    </source>
</reference>